<evidence type="ECO:0000256" key="1">
    <source>
        <dbReference type="SAM" id="Phobius"/>
    </source>
</evidence>
<accession>A0A8C3KKA9</accession>
<keyword evidence="1" id="KW-0812">Transmembrane</keyword>
<proteinExistence type="predicted"/>
<keyword evidence="1" id="KW-0472">Membrane</keyword>
<evidence type="ECO:0000313" key="2">
    <source>
        <dbReference type="Ensembl" id="ENSCPGP00000024585.1"/>
    </source>
</evidence>
<keyword evidence="3" id="KW-1185">Reference proteome</keyword>
<evidence type="ECO:0000313" key="3">
    <source>
        <dbReference type="Proteomes" id="UP000694419"/>
    </source>
</evidence>
<reference evidence="2" key="1">
    <citation type="submission" date="2025-08" db="UniProtKB">
        <authorList>
            <consortium name="Ensembl"/>
        </authorList>
    </citation>
    <scope>IDENTIFICATION</scope>
</reference>
<reference evidence="2" key="2">
    <citation type="submission" date="2025-09" db="UniProtKB">
        <authorList>
            <consortium name="Ensembl"/>
        </authorList>
    </citation>
    <scope>IDENTIFICATION</scope>
</reference>
<dbReference type="Proteomes" id="UP000694419">
    <property type="component" value="Unplaced"/>
</dbReference>
<keyword evidence="1" id="KW-1133">Transmembrane helix</keyword>
<organism evidence="2 3">
    <name type="scientific">Calidris pygmaea</name>
    <name type="common">Spoon-billed sandpiper</name>
    <dbReference type="NCBI Taxonomy" id="425635"/>
    <lineage>
        <taxon>Eukaryota</taxon>
        <taxon>Metazoa</taxon>
        <taxon>Chordata</taxon>
        <taxon>Craniata</taxon>
        <taxon>Vertebrata</taxon>
        <taxon>Euteleostomi</taxon>
        <taxon>Archelosauria</taxon>
        <taxon>Archosauria</taxon>
        <taxon>Dinosauria</taxon>
        <taxon>Saurischia</taxon>
        <taxon>Theropoda</taxon>
        <taxon>Coelurosauria</taxon>
        <taxon>Aves</taxon>
        <taxon>Neognathae</taxon>
        <taxon>Neoaves</taxon>
        <taxon>Charadriiformes</taxon>
        <taxon>Scolopacidae</taxon>
        <taxon>Calidris</taxon>
    </lineage>
</organism>
<sequence>MEVIQDAVGGPQLLLWGAGVITLLMTVVALCFLPSLRDYWRQWWVMKPIPGVSPCLPVLGNALLLERDGQGKGSSCRSPAARGGASPVPRCCWPFGHLGTLMAHIQLAVDQHPQILFCQAALWPLVPKPVALRGLVVSQESERLGHGRW</sequence>
<dbReference type="Ensembl" id="ENSCPGT00000026849.1">
    <property type="protein sequence ID" value="ENSCPGP00000024585.1"/>
    <property type="gene ID" value="ENSCPGG00000016935.1"/>
</dbReference>
<dbReference type="AlphaFoldDB" id="A0A8C3KKA9"/>
<name>A0A8C3KKA9_9CHAR</name>
<protein>
    <submittedName>
        <fullName evidence="2">Uncharacterized protein</fullName>
    </submittedName>
</protein>
<feature type="transmembrane region" description="Helical" evidence="1">
    <location>
        <begin position="13"/>
        <end position="33"/>
    </location>
</feature>